<dbReference type="Proteomes" id="UP000243459">
    <property type="component" value="Chromosome 6"/>
</dbReference>
<evidence type="ECO:0000256" key="1">
    <source>
        <dbReference type="SAM" id="MobiDB-lite"/>
    </source>
</evidence>
<accession>A0A5P1ELS2</accession>
<dbReference type="Gramene" id="ONK66958">
    <property type="protein sequence ID" value="ONK66958"/>
    <property type="gene ID" value="A4U43_C06F14000"/>
</dbReference>
<reference evidence="3" key="1">
    <citation type="journal article" date="2017" name="Nat. Commun.">
        <title>The asparagus genome sheds light on the origin and evolution of a young Y chromosome.</title>
        <authorList>
            <person name="Harkess A."/>
            <person name="Zhou J."/>
            <person name="Xu C."/>
            <person name="Bowers J.E."/>
            <person name="Van der Hulst R."/>
            <person name="Ayyampalayam S."/>
            <person name="Mercati F."/>
            <person name="Riccardi P."/>
            <person name="McKain M.R."/>
            <person name="Kakrana A."/>
            <person name="Tang H."/>
            <person name="Ray J."/>
            <person name="Groenendijk J."/>
            <person name="Arikit S."/>
            <person name="Mathioni S.M."/>
            <person name="Nakano M."/>
            <person name="Shan H."/>
            <person name="Telgmann-Rauber A."/>
            <person name="Kanno A."/>
            <person name="Yue Z."/>
            <person name="Chen H."/>
            <person name="Li W."/>
            <person name="Chen Y."/>
            <person name="Xu X."/>
            <person name="Zhang Y."/>
            <person name="Luo S."/>
            <person name="Chen H."/>
            <person name="Gao J."/>
            <person name="Mao Z."/>
            <person name="Pires J.C."/>
            <person name="Luo M."/>
            <person name="Kudrna D."/>
            <person name="Wing R.A."/>
            <person name="Meyers B.C."/>
            <person name="Yi K."/>
            <person name="Kong H."/>
            <person name="Lavrijsen P."/>
            <person name="Sunseri F."/>
            <person name="Falavigna A."/>
            <person name="Ye Y."/>
            <person name="Leebens-Mack J.H."/>
            <person name="Chen G."/>
        </authorList>
    </citation>
    <scope>NUCLEOTIDE SEQUENCE [LARGE SCALE GENOMIC DNA]</scope>
    <source>
        <strain evidence="3">cv. DH0086</strain>
    </source>
</reference>
<name>A0A5P1ELS2_ASPOF</name>
<proteinExistence type="predicted"/>
<gene>
    <name evidence="2" type="ORF">A4U43_C06F14000</name>
</gene>
<evidence type="ECO:0000313" key="2">
    <source>
        <dbReference type="EMBL" id="ONK66958.1"/>
    </source>
</evidence>
<protein>
    <submittedName>
        <fullName evidence="2">Uncharacterized protein</fullName>
    </submittedName>
</protein>
<sequence length="133" mass="15062">MGRERREERVCLGREERSGPRSEKDLRAHSRSKPLEKNLPSPAITRAEGDFGSDLICVMAEWREEMRVGLRRCSVAPVKVLVSVYFDFMAASHTLLSKAGLDWIDRSQSHIRGLCALGLELEFGFEFKVLLAV</sequence>
<dbReference type="AlphaFoldDB" id="A0A5P1ELS2"/>
<feature type="region of interest" description="Disordered" evidence="1">
    <location>
        <begin position="1"/>
        <end position="41"/>
    </location>
</feature>
<keyword evidence="3" id="KW-1185">Reference proteome</keyword>
<dbReference type="EMBL" id="CM007386">
    <property type="protein sequence ID" value="ONK66958.1"/>
    <property type="molecule type" value="Genomic_DNA"/>
</dbReference>
<evidence type="ECO:0000313" key="3">
    <source>
        <dbReference type="Proteomes" id="UP000243459"/>
    </source>
</evidence>
<organism evidence="2 3">
    <name type="scientific">Asparagus officinalis</name>
    <name type="common">Garden asparagus</name>
    <dbReference type="NCBI Taxonomy" id="4686"/>
    <lineage>
        <taxon>Eukaryota</taxon>
        <taxon>Viridiplantae</taxon>
        <taxon>Streptophyta</taxon>
        <taxon>Embryophyta</taxon>
        <taxon>Tracheophyta</taxon>
        <taxon>Spermatophyta</taxon>
        <taxon>Magnoliopsida</taxon>
        <taxon>Liliopsida</taxon>
        <taxon>Asparagales</taxon>
        <taxon>Asparagaceae</taxon>
        <taxon>Asparagoideae</taxon>
        <taxon>Asparagus</taxon>
    </lineage>
</organism>
<feature type="compositionally biased region" description="Basic and acidic residues" evidence="1">
    <location>
        <begin position="1"/>
        <end position="36"/>
    </location>
</feature>